<dbReference type="Pfam" id="PF14736">
    <property type="entry name" value="N_Asn_amidohyd"/>
    <property type="match status" value="1"/>
</dbReference>
<gene>
    <name evidence="1" type="ORF">CMV_023622</name>
</gene>
<evidence type="ECO:0000313" key="2">
    <source>
        <dbReference type="Proteomes" id="UP000737018"/>
    </source>
</evidence>
<accession>A0A8J4VDB0</accession>
<dbReference type="GO" id="GO:0006511">
    <property type="term" value="P:ubiquitin-dependent protein catabolic process"/>
    <property type="evidence" value="ECO:0007669"/>
    <property type="project" value="TreeGrafter"/>
</dbReference>
<name>A0A8J4VDB0_9ROSI</name>
<dbReference type="PANTHER" id="PTHR12498:SF0">
    <property type="entry name" value="PROTEIN N-TERMINAL ASPARAGINE AMIDOHYDROLASE"/>
    <property type="match status" value="1"/>
</dbReference>
<dbReference type="GO" id="GO:0008418">
    <property type="term" value="F:protein-N-terminal asparagine amidohydrolase activity"/>
    <property type="evidence" value="ECO:0007669"/>
    <property type="project" value="InterPro"/>
</dbReference>
<dbReference type="GO" id="GO:0005634">
    <property type="term" value="C:nucleus"/>
    <property type="evidence" value="ECO:0007669"/>
    <property type="project" value="TreeGrafter"/>
</dbReference>
<evidence type="ECO:0000313" key="1">
    <source>
        <dbReference type="EMBL" id="KAF3950650.1"/>
    </source>
</evidence>
<dbReference type="InterPro" id="IPR026750">
    <property type="entry name" value="NTAN1"/>
</dbReference>
<comment type="caution">
    <text evidence="1">The sequence shown here is derived from an EMBL/GenBank/DDBJ whole genome shotgun (WGS) entry which is preliminary data.</text>
</comment>
<organism evidence="1 2">
    <name type="scientific">Castanea mollissima</name>
    <name type="common">Chinese chestnut</name>
    <dbReference type="NCBI Taxonomy" id="60419"/>
    <lineage>
        <taxon>Eukaryota</taxon>
        <taxon>Viridiplantae</taxon>
        <taxon>Streptophyta</taxon>
        <taxon>Embryophyta</taxon>
        <taxon>Tracheophyta</taxon>
        <taxon>Spermatophyta</taxon>
        <taxon>Magnoliopsida</taxon>
        <taxon>eudicotyledons</taxon>
        <taxon>Gunneridae</taxon>
        <taxon>Pentapetalae</taxon>
        <taxon>rosids</taxon>
        <taxon>fabids</taxon>
        <taxon>Fagales</taxon>
        <taxon>Fagaceae</taxon>
        <taxon>Castanea</taxon>
    </lineage>
</organism>
<dbReference type="OrthoDB" id="539995at2759"/>
<sequence length="172" mass="20145">MIVFQKKTIKILPFGISDRKFFVPFHMISLLALMKQQPVTSRCPDEIVRRIQVTASYEDPSWSGRLLETYDTQTDQFRIASCCWSFCQQYISWTLKSLSNFEILLRCSTSPSAEAPDFVYNLRRYSLIKINLGFTVFIFIGDEPFRETSHESSRALGWKKLFIKVSRDSYRP</sequence>
<proteinExistence type="predicted"/>
<dbReference type="PANTHER" id="PTHR12498">
    <property type="entry name" value="N-TERMINAL ASPARAGINE AMIDOHYDROLASE"/>
    <property type="match status" value="1"/>
</dbReference>
<dbReference type="AlphaFoldDB" id="A0A8J4VDB0"/>
<reference evidence="1" key="1">
    <citation type="submission" date="2020-03" db="EMBL/GenBank/DDBJ databases">
        <title>Castanea mollissima Vanexum genome sequencing.</title>
        <authorList>
            <person name="Staton M."/>
        </authorList>
    </citation>
    <scope>NUCLEOTIDE SEQUENCE</scope>
    <source>
        <tissue evidence="1">Leaf</tissue>
    </source>
</reference>
<dbReference type="EMBL" id="JRKL02005337">
    <property type="protein sequence ID" value="KAF3950650.1"/>
    <property type="molecule type" value="Genomic_DNA"/>
</dbReference>
<dbReference type="Proteomes" id="UP000737018">
    <property type="component" value="Unassembled WGS sequence"/>
</dbReference>
<keyword evidence="2" id="KW-1185">Reference proteome</keyword>
<protein>
    <submittedName>
        <fullName evidence="1">Uncharacterized protein</fullName>
    </submittedName>
</protein>